<reference evidence="2 3" key="1">
    <citation type="submission" date="2018-10" db="EMBL/GenBank/DDBJ databases">
        <title>An updated phylogeny of the Alphaproteobacteria reveals that the parasitic Rickettsiales and Holosporales have independent origins.</title>
        <authorList>
            <person name="Munoz-Gomez S.A."/>
            <person name="Hess S."/>
            <person name="Burger G."/>
            <person name="Lang B.F."/>
            <person name="Susko E."/>
            <person name="Slamovits C.H."/>
            <person name="Roger A.J."/>
        </authorList>
    </citation>
    <scope>NUCLEOTIDE SEQUENCE [LARGE SCALE GENOMIC DNA]</scope>
    <source>
        <strain evidence="2">HOLO01</strain>
    </source>
</reference>
<keyword evidence="3" id="KW-1185">Reference proteome</keyword>
<name>A0A4Q7DKV6_9PROT</name>
<protein>
    <recommendedName>
        <fullName evidence="1">PD-(D/E)XK endonuclease-like domain-containing protein</fullName>
    </recommendedName>
</protein>
<dbReference type="SUPFAM" id="SSF52540">
    <property type="entry name" value="P-loop containing nucleoside triphosphate hydrolases"/>
    <property type="match status" value="1"/>
</dbReference>
<dbReference type="InterPro" id="IPR011604">
    <property type="entry name" value="PDDEXK-like_dom_sf"/>
</dbReference>
<dbReference type="InterPro" id="IPR038726">
    <property type="entry name" value="PDDEXK_AddAB-type"/>
</dbReference>
<dbReference type="Pfam" id="PF12705">
    <property type="entry name" value="PDDEXK_1"/>
    <property type="match status" value="1"/>
</dbReference>
<evidence type="ECO:0000313" key="2">
    <source>
        <dbReference type="EMBL" id="RZI46855.1"/>
    </source>
</evidence>
<comment type="caution">
    <text evidence="2">The sequence shown here is derived from an EMBL/GenBank/DDBJ whole genome shotgun (WGS) entry which is preliminary data.</text>
</comment>
<dbReference type="InterPro" id="IPR027417">
    <property type="entry name" value="P-loop_NTPase"/>
</dbReference>
<evidence type="ECO:0000259" key="1">
    <source>
        <dbReference type="Pfam" id="PF12705"/>
    </source>
</evidence>
<evidence type="ECO:0000313" key="3">
    <source>
        <dbReference type="Proteomes" id="UP000293550"/>
    </source>
</evidence>
<gene>
    <name evidence="2" type="ORF">EQU50_01120</name>
</gene>
<dbReference type="AlphaFoldDB" id="A0A4Q7DKV6"/>
<dbReference type="Gene3D" id="3.90.320.10">
    <property type="match status" value="1"/>
</dbReference>
<dbReference type="Proteomes" id="UP000293550">
    <property type="component" value="Unassembled WGS sequence"/>
</dbReference>
<feature type="domain" description="PD-(D/E)XK endonuclease-like" evidence="1">
    <location>
        <begin position="665"/>
        <end position="880"/>
    </location>
</feature>
<accession>A0A4Q7DKV6</accession>
<sequence>MFSYPLISIPFGENFNQRLVDALINQADSPLDLAQTLILVPNHRAILGLKNAFLQKAPQDNLLLPKILSLNDLGDHNPLGIPLIDALPKKVDSCKRLGILSQLILKFPGYTSTPQALKAARLLGTVLDEMQRWGLDSRKIETIVSTDYAEHWQLSLDFLKIVTHQWPQILQELGAIDDQARTHQALKAVATFWKHHPPVHRVVIAGSTGATPGIASLMKTVLTLPKGQVFLYGLDSPEVTYPLPHPQHAIQKLLSVLEVPSAQIYFTRPTYPLATDRHQLVQRSTSSTLTKADGKIKPPHLIPCSNLQQEAKVIALIMRQSIDTTTGPIVLVTPNQNLGDWVEQELARWDLTANRSDALKLAETPPARFMISVANYLQNPTVGGLLCILKHPFCAKASDRKTHLETIRSLEITIIRRPNFEFEDLRSAFAQYLDILSLPDALSTLNDFLDHHRAICGKLTGDTTPTCPLWQQNDGAALKEFLDNLNNQAPYFSGISNQTYAGVFKTLLDQAPGLHNTKGIGSRLHILGTFESRLSDAEVMILGGLNEDSWPQAPQENPWLNRAMRQQLGLPLPEWYIGLSAHDFWACFYAPQLYLTRSLEENGAPTLASRWWQRLEAVYLKNQTSTPPDPWQEWADQLVPIAPSIELMPPAPCPPIEARPKCLYVTEVERLMRDPYAVYAKHCLGLKPLPSLTQDSQALKRGQLIHTVLDQYIRANGGLSPTLDHLLNFAYPYFQKDHTSRTFWWQRFQKIAAWVVQEWQSAPALKRLSEHKGHVSFVVGNHTVEIKAIADRLDLMETHVAVIDYKTGAVPSLKEMKQGLSPQLGLEAWMLYRHGFSVPHAKHIKAALWHLTGQNPAGRVINLDITEEFLADTETGLYNLFLTFLNDQTSYFACPNPDHAPHYNDYSHLERLKEWQG</sequence>
<dbReference type="RefSeq" id="WP_130153327.1">
    <property type="nucleotide sequence ID" value="NZ_SCFB01000002.1"/>
</dbReference>
<dbReference type="OrthoDB" id="9780606at2"/>
<proteinExistence type="predicted"/>
<dbReference type="EMBL" id="SCFB01000002">
    <property type="protein sequence ID" value="RZI46855.1"/>
    <property type="molecule type" value="Genomic_DNA"/>
</dbReference>
<organism evidence="2 3">
    <name type="scientific">Candidatus Finniella inopinata</name>
    <dbReference type="NCBI Taxonomy" id="1696036"/>
    <lineage>
        <taxon>Bacteria</taxon>
        <taxon>Pseudomonadati</taxon>
        <taxon>Pseudomonadota</taxon>
        <taxon>Alphaproteobacteria</taxon>
        <taxon>Holosporales</taxon>
        <taxon>Candidatus Paracaedibacteraceae</taxon>
        <taxon>Candidatus Finniella</taxon>
    </lineage>
</organism>